<protein>
    <submittedName>
        <fullName evidence="2">Uncharacterized protein</fullName>
    </submittedName>
</protein>
<keyword evidence="1" id="KW-1133">Transmembrane helix</keyword>
<evidence type="ECO:0000313" key="2">
    <source>
        <dbReference type="EMBL" id="KXT70249.1"/>
    </source>
</evidence>
<accession>A0A139N2I3</accession>
<comment type="caution">
    <text evidence="2">The sequence shown here is derived from an EMBL/GenBank/DDBJ whole genome shotgun (WGS) entry which is preliminary data.</text>
</comment>
<reference evidence="2 3" key="1">
    <citation type="submission" date="2016-01" db="EMBL/GenBank/DDBJ databases">
        <title>Highly variable Streptococcus oralis are common among viridans streptococci isolated from primates.</title>
        <authorList>
            <person name="Denapaite D."/>
            <person name="Rieger M."/>
            <person name="Koendgen S."/>
            <person name="Brueckner R."/>
            <person name="Ochigava I."/>
            <person name="Kappeler P."/>
            <person name="Maetz-Rensing K."/>
            <person name="Leendertz F."/>
            <person name="Hakenbeck R."/>
        </authorList>
    </citation>
    <scope>NUCLEOTIDE SEQUENCE [LARGE SCALE GENOMIC DNA]</scope>
    <source>
        <strain evidence="2 3">DD08</strain>
    </source>
</reference>
<evidence type="ECO:0000313" key="3">
    <source>
        <dbReference type="Proteomes" id="UP000070377"/>
    </source>
</evidence>
<dbReference type="AlphaFoldDB" id="A0A139N2I3"/>
<name>A0A139N2I3_STRCR</name>
<dbReference type="EMBL" id="LQRD01000028">
    <property type="protein sequence ID" value="KXT70249.1"/>
    <property type="molecule type" value="Genomic_DNA"/>
</dbReference>
<keyword evidence="1" id="KW-0472">Membrane</keyword>
<dbReference type="STRING" id="45634.SCRDD08_00799"/>
<proteinExistence type="predicted"/>
<dbReference type="PATRIC" id="fig|45634.12.peg.831"/>
<gene>
    <name evidence="2" type="ORF">SCRDD08_00799</name>
</gene>
<organism evidence="2 3">
    <name type="scientific">Streptococcus cristatus</name>
    <dbReference type="NCBI Taxonomy" id="45634"/>
    <lineage>
        <taxon>Bacteria</taxon>
        <taxon>Bacillati</taxon>
        <taxon>Bacillota</taxon>
        <taxon>Bacilli</taxon>
        <taxon>Lactobacillales</taxon>
        <taxon>Streptococcaceae</taxon>
        <taxon>Streptococcus</taxon>
    </lineage>
</organism>
<feature type="transmembrane region" description="Helical" evidence="1">
    <location>
        <begin position="26"/>
        <end position="48"/>
    </location>
</feature>
<dbReference type="Proteomes" id="UP000070377">
    <property type="component" value="Unassembled WGS sequence"/>
</dbReference>
<sequence length="53" mass="6235">MIIIFLLGIALFTTGLFLKKYLGWQLIFLCLGIFFISIPFLLAAYYIWIMRTI</sequence>
<keyword evidence="1" id="KW-0812">Transmembrane</keyword>
<evidence type="ECO:0000256" key="1">
    <source>
        <dbReference type="SAM" id="Phobius"/>
    </source>
</evidence>